<keyword evidence="1" id="KW-1133">Transmembrane helix</keyword>
<evidence type="ECO:0000256" key="1">
    <source>
        <dbReference type="SAM" id="Phobius"/>
    </source>
</evidence>
<feature type="transmembrane region" description="Helical" evidence="1">
    <location>
        <begin position="46"/>
        <end position="67"/>
    </location>
</feature>
<proteinExistence type="predicted"/>
<protein>
    <submittedName>
        <fullName evidence="2">Uncharacterized protein</fullName>
    </submittedName>
</protein>
<sequence length="150" mass="16735">MESIIFLIEHVLAKWVFIFALVVGATIPFVWAIIENLINVPTVQKIILRVVISAFAAASMIFGAWALGFHSSKEEYLEQAKAIARELVLLQQRQTQINANISTDLSNIMPKIDKKNKTVVEYIDREVVKYDTTCHIGAEVNAAHNAAALK</sequence>
<keyword evidence="1" id="KW-0812">Transmembrane</keyword>
<reference evidence="2" key="1">
    <citation type="submission" date="2020-04" db="EMBL/GenBank/DDBJ databases">
        <authorList>
            <person name="Chiriac C."/>
            <person name="Salcher M."/>
            <person name="Ghai R."/>
            <person name="Kavagutti S V."/>
        </authorList>
    </citation>
    <scope>NUCLEOTIDE SEQUENCE</scope>
</reference>
<evidence type="ECO:0000313" key="2">
    <source>
        <dbReference type="EMBL" id="CAB4130315.1"/>
    </source>
</evidence>
<name>A0A6J5L8H8_9CAUD</name>
<organism evidence="2">
    <name type="scientific">uncultured Caudovirales phage</name>
    <dbReference type="NCBI Taxonomy" id="2100421"/>
    <lineage>
        <taxon>Viruses</taxon>
        <taxon>Duplodnaviria</taxon>
        <taxon>Heunggongvirae</taxon>
        <taxon>Uroviricota</taxon>
        <taxon>Caudoviricetes</taxon>
        <taxon>Peduoviridae</taxon>
        <taxon>Maltschvirus</taxon>
        <taxon>Maltschvirus maltsch</taxon>
    </lineage>
</organism>
<feature type="transmembrane region" description="Helical" evidence="1">
    <location>
        <begin position="12"/>
        <end position="34"/>
    </location>
</feature>
<accession>A0A6J5L8H8</accession>
<dbReference type="EMBL" id="LR796237">
    <property type="protein sequence ID" value="CAB4130315.1"/>
    <property type="molecule type" value="Genomic_DNA"/>
</dbReference>
<gene>
    <name evidence="2" type="ORF">UFOVP116_377</name>
</gene>
<keyword evidence="1" id="KW-0472">Membrane</keyword>